<feature type="compositionally biased region" description="Low complexity" evidence="3">
    <location>
        <begin position="668"/>
        <end position="679"/>
    </location>
</feature>
<evidence type="ECO:0000313" key="4">
    <source>
        <dbReference type="EMBL" id="GJN92853.1"/>
    </source>
</evidence>
<feature type="compositionally biased region" description="Basic and acidic residues" evidence="3">
    <location>
        <begin position="1015"/>
        <end position="1025"/>
    </location>
</feature>
<protein>
    <recommendedName>
        <fullName evidence="6">Adenylate cyclase</fullName>
    </recommendedName>
</protein>
<feature type="compositionally biased region" description="Low complexity" evidence="3">
    <location>
        <begin position="109"/>
        <end position="127"/>
    </location>
</feature>
<feature type="compositionally biased region" description="Basic and acidic residues" evidence="3">
    <location>
        <begin position="1073"/>
        <end position="1086"/>
    </location>
</feature>
<dbReference type="SMART" id="SM00364">
    <property type="entry name" value="LRR_BAC"/>
    <property type="match status" value="4"/>
</dbReference>
<sequence length="1903" mass="202053">MQALLLSPATHFSPDSSTSSPASPATPPPPSLDFLSQLGSNDSPSPSSAAYDTPTKPPPQQSTVREGGAGLPRPEPPATPSWLTDELDEEWVPEHDTASPEQTPASTLPSTFTFPPSAAASSAGSTTILAPDRTVLPVATPSRPPLESAYAYASLPKTQPRVPSSLRHAYTASVASTAASTTDRGDGTRDMSVVDLESADSSVVRTHDDDDVEDVQEADASTGSGGTCVYNSVVEREGGAEGQDEGQLAAAVRALRGPNAGLFATAENGAAGATEAAPAPEQGKAGLLSLFAPPSPPEQSVPLPQSTQPAPSLPAFTFSPPNPVPRTSWKSLPHFSPSPSPPRTDTESTPLARSTRAPLQDAEAYAPQTPTAAAHFAETPRAKEETRPVAAVAPTGPGRRKRFLKRSTAGDAVEPPTGATDEGAESSEDVPFVPPPQAAGSTTTATSESEGFSDEDEGEEGQSRAGLDGLGLEGPGQPGLGWSSDEDEHSSSFTQEDDVSGGLHIPDGSLSALPSPPSVLAPSAHLDIPVTSSPPRLLPSSPARIPLPSPVFSASSSSRKQPPPPSPLRLFQPSYDTVTRQHLAQLVDEIDDLASHRESYLLGGAPAGSSLSPAPGEESEEGFLGDEGEKRSAKRIRLSPRSEYAASTVRGQGDLSVLREEDEDENDALALANTPSRSAARIRARSPRSPRSPGGTRLATRERFDEANALMERIRRRVEERELRRKAATASHEEQSLAEESPPRPPRLRRAISTTPPTSPPRKPSPVPLPHLAAAASASIRSALGSPAPSASSSSFAPYAPPPGSPLALGLPPSVKAAKEKGGSLGRRHFARTPLSATKKKGAKGPNSGASALLQQATGASKSLFGSDADDTDADTESTSTATSRPTKGHARLPSLTTLHPSSADTQRLLASAGASARAKGLVFDQEKGRWIRTPRRSLGASEPPFLDALPDASEAAETPIIEEADEEDEEDPFRDFSELRSGNGSTVAPAPSPARADLDALPHAGDGSGSLGRAEGRARTRTRSESGGAGQKDSAVDLSGLGITKGTPPLPPSSTAPAPAPVQHADSPVSECHFDPPPAEHRPVDEGAEGPQLVLESEDSATWGRGEGDKKRQEASKLFVGEQKEDVHAAKEKEDDGDELAETSMLGLYAAAHGTAPPDDNGEDDLTAEAPPHATLPADLAGRTVPSTPAPADRSIAHSSRSRIASGPALPRSALKPARALSDPQTATPASGATSTPLRATSEPPRVPRSVSFSDGKTTGKIEGLVPVQTSARPFSGAPFSAGSRLKFELRGAPASSSDEFAEGPGSLEFDEAFETQSEEGNEQEDPNRTVTQQSFALHEAPSTRSRKIGPEETPFGKHFGRIPPNTSVVISSASTSPLETRPRSRSFTRTHSQQGNATFLTECSFGVSHDRLLQLITDVEPFEPDWEHLASIDLSSKKAESVVRMKEFLPRLDEVNLNTNQLSYLTGIPATLRTLLVSMNRLSSLTSFQHLANLERLDISYNQLDSVHQLSCLRHLRELKADGNQIASLDGLAGVDSLVRISLKGNKLDTADFATTSWFVQLDMRFADVLTWVLGRSRLETLHLSRNALSKVRNVDRLVSLTTLDLDHNELVEFEPEQPMPRLRVLRLSSNPISELDVSFAPKLRTLYVDSARLGGLHGADQLRKLENLSVRDQSGGALTLSMPHIRDVKRLYLSGNPLPLSFPSEKFYNLVYLELAMCQLTSLPDNFASVVPNVRVLTLDYNFVHDLEPLKGMSRLTKLSAVGTRLTKARPVASVLASLTELEAVDLRMNPFTLAYYPPLGPPSDSLLPSHAEHRILHPSSLSSPGPEGPPAVVAPTPWAHLDTKFRRAMPDEWYHRRAAYRAVVLESTPSLVRLDGLDCTKERSKLKRRVEKLARKVCT</sequence>
<evidence type="ECO:0008006" key="6">
    <source>
        <dbReference type="Google" id="ProtNLM"/>
    </source>
</evidence>
<dbReference type="InterPro" id="IPR003591">
    <property type="entry name" value="Leu-rich_rpt_typical-subtyp"/>
</dbReference>
<evidence type="ECO:0000256" key="3">
    <source>
        <dbReference type="SAM" id="MobiDB-lite"/>
    </source>
</evidence>
<feature type="compositionally biased region" description="Basic and acidic residues" evidence="3">
    <location>
        <begin position="1123"/>
        <end position="1135"/>
    </location>
</feature>
<name>A0AAV5GRL4_9BASI</name>
<feature type="compositionally biased region" description="Acidic residues" evidence="3">
    <location>
        <begin position="451"/>
        <end position="460"/>
    </location>
</feature>
<dbReference type="InterPro" id="IPR001611">
    <property type="entry name" value="Leu-rich_rpt"/>
</dbReference>
<dbReference type="PROSITE" id="PS51450">
    <property type="entry name" value="LRR"/>
    <property type="match status" value="4"/>
</dbReference>
<dbReference type="PANTHER" id="PTHR47566:SF1">
    <property type="entry name" value="PROTEIN NUD1"/>
    <property type="match status" value="1"/>
</dbReference>
<feature type="compositionally biased region" description="Low complexity" evidence="3">
    <location>
        <begin position="533"/>
        <end position="560"/>
    </location>
</feature>
<feature type="region of interest" description="Disordered" evidence="3">
    <location>
        <begin position="601"/>
        <end position="704"/>
    </location>
</feature>
<dbReference type="GO" id="GO:1902412">
    <property type="term" value="P:regulation of mitotic cytokinesis"/>
    <property type="evidence" value="ECO:0007669"/>
    <property type="project" value="TreeGrafter"/>
</dbReference>
<dbReference type="PANTHER" id="PTHR47566">
    <property type="match status" value="1"/>
</dbReference>
<feature type="compositionally biased region" description="Gly residues" evidence="3">
    <location>
        <begin position="468"/>
        <end position="479"/>
    </location>
</feature>
<feature type="compositionally biased region" description="Pro residues" evidence="3">
    <location>
        <begin position="1049"/>
        <end position="1061"/>
    </location>
</feature>
<evidence type="ECO:0000256" key="1">
    <source>
        <dbReference type="ARBA" id="ARBA00022614"/>
    </source>
</evidence>
<feature type="region of interest" description="Disordered" evidence="3">
    <location>
        <begin position="1"/>
        <end position="128"/>
    </location>
</feature>
<dbReference type="SMART" id="SM00369">
    <property type="entry name" value="LRR_TYP"/>
    <property type="match status" value="6"/>
</dbReference>
<keyword evidence="2" id="KW-0677">Repeat</keyword>
<feature type="region of interest" description="Disordered" evidence="3">
    <location>
        <begin position="286"/>
        <end position="572"/>
    </location>
</feature>
<dbReference type="GO" id="GO:0061499">
    <property type="term" value="C:outer plaque of mitotic spindle pole body"/>
    <property type="evidence" value="ECO:0007669"/>
    <property type="project" value="TreeGrafter"/>
</dbReference>
<evidence type="ECO:0000256" key="2">
    <source>
        <dbReference type="ARBA" id="ARBA00022737"/>
    </source>
</evidence>
<feature type="compositionally biased region" description="Polar residues" evidence="3">
    <location>
        <begin position="848"/>
        <end position="861"/>
    </location>
</feature>
<dbReference type="SUPFAM" id="SSF52058">
    <property type="entry name" value="L domain-like"/>
    <property type="match status" value="1"/>
</dbReference>
<dbReference type="EMBL" id="BQKY01000012">
    <property type="protein sequence ID" value="GJN92853.1"/>
    <property type="molecule type" value="Genomic_DNA"/>
</dbReference>
<dbReference type="InterPro" id="IPR052574">
    <property type="entry name" value="CDIRP"/>
</dbReference>
<feature type="region of interest" description="Disordered" evidence="3">
    <location>
        <begin position="1315"/>
        <end position="1395"/>
    </location>
</feature>
<feature type="compositionally biased region" description="Polar residues" evidence="3">
    <location>
        <begin position="37"/>
        <end position="50"/>
    </location>
</feature>
<accession>A0AAV5GRL4</accession>
<feature type="compositionally biased region" description="Acidic residues" evidence="3">
    <location>
        <begin position="1315"/>
        <end position="1326"/>
    </location>
</feature>
<dbReference type="GO" id="GO:0031028">
    <property type="term" value="P:septation initiation signaling"/>
    <property type="evidence" value="ECO:0007669"/>
    <property type="project" value="TreeGrafter"/>
</dbReference>
<gene>
    <name evidence="4" type="ORF">Rhopal_005893-T1</name>
</gene>
<feature type="compositionally biased region" description="Low complexity" evidence="3">
    <location>
        <begin position="770"/>
        <end position="798"/>
    </location>
</feature>
<dbReference type="SMART" id="SM00365">
    <property type="entry name" value="LRR_SD22"/>
    <property type="match status" value="3"/>
</dbReference>
<comment type="caution">
    <text evidence="4">The sequence shown here is derived from an EMBL/GenBank/DDBJ whole genome shotgun (WGS) entry which is preliminary data.</text>
</comment>
<dbReference type="Pfam" id="PF13855">
    <property type="entry name" value="LRR_8"/>
    <property type="match status" value="1"/>
</dbReference>
<dbReference type="InterPro" id="IPR032675">
    <property type="entry name" value="LRR_dom_sf"/>
</dbReference>
<feature type="compositionally biased region" description="Polar residues" evidence="3">
    <location>
        <begin position="99"/>
        <end position="108"/>
    </location>
</feature>
<feature type="compositionally biased region" description="Pro residues" evidence="3">
    <location>
        <begin position="757"/>
        <end position="769"/>
    </location>
</feature>
<organism evidence="4 5">
    <name type="scientific">Rhodotorula paludigena</name>
    <dbReference type="NCBI Taxonomy" id="86838"/>
    <lineage>
        <taxon>Eukaryota</taxon>
        <taxon>Fungi</taxon>
        <taxon>Dikarya</taxon>
        <taxon>Basidiomycota</taxon>
        <taxon>Pucciniomycotina</taxon>
        <taxon>Microbotryomycetes</taxon>
        <taxon>Sporidiobolales</taxon>
        <taxon>Sporidiobolaceae</taxon>
        <taxon>Rhodotorula</taxon>
    </lineage>
</organism>
<feature type="region of interest" description="Disordered" evidence="3">
    <location>
        <begin position="198"/>
        <end position="229"/>
    </location>
</feature>
<feature type="compositionally biased region" description="Polar residues" evidence="3">
    <location>
        <begin position="1366"/>
        <end position="1380"/>
    </location>
</feature>
<proteinExistence type="predicted"/>
<feature type="compositionally biased region" description="Acidic residues" evidence="3">
    <location>
        <begin position="961"/>
        <end position="973"/>
    </location>
</feature>
<feature type="compositionally biased region" description="Basic and acidic residues" evidence="3">
    <location>
        <begin position="378"/>
        <end position="387"/>
    </location>
</feature>
<feature type="compositionally biased region" description="Low complexity" evidence="3">
    <location>
        <begin position="908"/>
        <end position="921"/>
    </location>
</feature>
<feature type="compositionally biased region" description="Low complexity" evidence="3">
    <location>
        <begin position="438"/>
        <end position="450"/>
    </location>
</feature>
<feature type="compositionally biased region" description="Basic and acidic residues" evidence="3">
    <location>
        <begin position="720"/>
        <end position="735"/>
    </location>
</feature>
<feature type="compositionally biased region" description="Acidic residues" evidence="3">
    <location>
        <begin position="617"/>
        <end position="626"/>
    </location>
</feature>
<reference evidence="4 5" key="1">
    <citation type="submission" date="2021-12" db="EMBL/GenBank/DDBJ databases">
        <title>High titer production of polyol ester of fatty acids by Rhodotorula paludigena BS15 towards product separation-free biomass refinery.</title>
        <authorList>
            <person name="Mano J."/>
            <person name="Ono H."/>
            <person name="Tanaka T."/>
            <person name="Naito K."/>
            <person name="Sushida H."/>
            <person name="Ike M."/>
            <person name="Tokuyasu K."/>
            <person name="Kitaoka M."/>
        </authorList>
    </citation>
    <scope>NUCLEOTIDE SEQUENCE [LARGE SCALE GENOMIC DNA]</scope>
    <source>
        <strain evidence="4 5">BS15</strain>
    </source>
</reference>
<dbReference type="Proteomes" id="UP001342314">
    <property type="component" value="Unassembled WGS sequence"/>
</dbReference>
<dbReference type="Gene3D" id="3.80.10.10">
    <property type="entry name" value="Ribonuclease Inhibitor"/>
    <property type="match status" value="3"/>
</dbReference>
<feature type="compositionally biased region" description="Low complexity" evidence="3">
    <location>
        <begin position="12"/>
        <end position="23"/>
    </location>
</feature>
<feature type="compositionally biased region" description="Low complexity" evidence="3">
    <location>
        <begin position="1198"/>
        <end position="1207"/>
    </location>
</feature>
<feature type="region of interest" description="Disordered" evidence="3">
    <location>
        <begin position="720"/>
        <end position="1284"/>
    </location>
</feature>
<feature type="compositionally biased region" description="Polar residues" evidence="3">
    <location>
        <begin position="895"/>
        <end position="906"/>
    </location>
</feature>
<dbReference type="GO" id="GO:0035591">
    <property type="term" value="F:signaling adaptor activity"/>
    <property type="evidence" value="ECO:0007669"/>
    <property type="project" value="TreeGrafter"/>
</dbReference>
<keyword evidence="1" id="KW-0433">Leucine-rich repeat</keyword>
<keyword evidence="5" id="KW-1185">Reference proteome</keyword>
<feature type="compositionally biased region" description="Low complexity" evidence="3">
    <location>
        <begin position="1227"/>
        <end position="1238"/>
    </location>
</feature>
<feature type="compositionally biased region" description="Basic and acidic residues" evidence="3">
    <location>
        <begin position="1107"/>
        <end position="1116"/>
    </location>
</feature>
<evidence type="ECO:0000313" key="5">
    <source>
        <dbReference type="Proteomes" id="UP001342314"/>
    </source>
</evidence>